<name>A0ABU5E4W7_9PROT</name>
<sequence length="376" mass="41140">MSADPTPARRAATMLAVANVYQAGELSAEEREIANAIINAVLPDAELEYRRRLAETLKNTPGLERSIARRLAEDVMDVARPILAESLALTDEDLVAVIEHRGLDHARVVATRPQLSAAVSTALIKTDDETVVLRVAANENAAIPTPAYHRLLDRFADNANVTDAVAQRRALPVAVAERMTTIVTGRILERLIDKYNLEPARVSALIEHGRENILLTSFAPGQRAEEMRALIDALHENGLLSSTLVLRAFCLGNFAFVLPALALRAGVQVSNVRALLGDEGGRGPTQLFERCKLDEAHRELFLQLTLLGRHERVRRFGFAPEGWRNNVRPVLDDVIGDANPEQAFEQRITEALLKVSGRDHHDNGEAGGGIGRRALG</sequence>
<gene>
    <name evidence="1" type="ORF">SMD31_21340</name>
</gene>
<dbReference type="InterPro" id="IPR019285">
    <property type="entry name" value="DUF2336"/>
</dbReference>
<keyword evidence="2" id="KW-1185">Reference proteome</keyword>
<reference evidence="1 2" key="1">
    <citation type="journal article" date="2013" name="Antonie Van Leeuwenhoek">
        <title>Dongia rigui sp. nov., isolated from freshwater of a large wetland in Korea.</title>
        <authorList>
            <person name="Baik K.S."/>
            <person name="Hwang Y.M."/>
            <person name="Choi J.S."/>
            <person name="Kwon J."/>
            <person name="Seong C.N."/>
        </authorList>
    </citation>
    <scope>NUCLEOTIDE SEQUENCE [LARGE SCALE GENOMIC DNA]</scope>
    <source>
        <strain evidence="1 2">04SU4-P</strain>
    </source>
</reference>
<dbReference type="RefSeq" id="WP_320502965.1">
    <property type="nucleotide sequence ID" value="NZ_JAXCLX010000005.1"/>
</dbReference>
<evidence type="ECO:0000313" key="2">
    <source>
        <dbReference type="Proteomes" id="UP001271769"/>
    </source>
</evidence>
<accession>A0ABU5E4W7</accession>
<dbReference type="EMBL" id="JAXCLX010000005">
    <property type="protein sequence ID" value="MDY0874497.1"/>
    <property type="molecule type" value="Genomic_DNA"/>
</dbReference>
<proteinExistence type="predicted"/>
<evidence type="ECO:0000313" key="1">
    <source>
        <dbReference type="EMBL" id="MDY0874497.1"/>
    </source>
</evidence>
<protein>
    <submittedName>
        <fullName evidence="1">DUF2336 domain-containing protein</fullName>
    </submittedName>
</protein>
<organism evidence="1 2">
    <name type="scientific">Dongia rigui</name>
    <dbReference type="NCBI Taxonomy" id="940149"/>
    <lineage>
        <taxon>Bacteria</taxon>
        <taxon>Pseudomonadati</taxon>
        <taxon>Pseudomonadota</taxon>
        <taxon>Alphaproteobacteria</taxon>
        <taxon>Rhodospirillales</taxon>
        <taxon>Dongiaceae</taxon>
        <taxon>Dongia</taxon>
    </lineage>
</organism>
<dbReference type="Pfam" id="PF10098">
    <property type="entry name" value="DUF2336"/>
    <property type="match status" value="1"/>
</dbReference>
<comment type="caution">
    <text evidence="1">The sequence shown here is derived from an EMBL/GenBank/DDBJ whole genome shotgun (WGS) entry which is preliminary data.</text>
</comment>
<dbReference type="Proteomes" id="UP001271769">
    <property type="component" value="Unassembled WGS sequence"/>
</dbReference>